<sequence length="1751" mass="195629">MDDMDGKNNMHITIQQGRSLPELKRCAKCCMDFHCPFCSSAFFQSAKLSKVRTHLESHFSRAVLHEGYTIHRCGLNCRPQLHYHCIHCQLTILRKPDFIKHLSLCKWKHPGITTTNQAPTTATTTNQAPTTATTTNQAPTTATTTNQAPTTATTTNQAPTTATTTNQAPTTATTTNQAPTTATTTNQAPTTATTTNQAPTTATTTNQAPTTATTTDQAPTTATTTNQAPTTATTTNQAPTTATTTNQAPTTATTTNQAPTTATTTDQAPTTATTTNQAPTTATTTDQAPTTATTTDQAPTTATTTNQAPTTATTNMPYPDTTSTPSGQIQRVCKKEVLKKKCPICQVQMHKTNLKRHIERKHTAKQKDITATSHLLNECIDQENGIYCVHKSFHGASIPLHVQNKIWGENQHVSCESTECQVNMELAWRSGLKAYQCTHIKSIAYCSSYASSPLLSDITLTEMVNSKWFGEDKKKVCLDRQNLAKSNHVPLSVHCKTGTPKSVKYISVYEPTISYFSRLGRVMVSYDTKKNSWHCPCQKTRRSCIHKYIAKWHLFQTNPELFSKVRSTEELEFLTSAGDDNRWSEADHEGDRLYPPKDKDKLKVMIQYILMKKKLPPVLPEEIRLPSVEKEYPRHLIPEEMMCQHCPGNVPLGDPILITQKAKILTSSRIVQDVSTYCKLCHQCGTYFRYQEWKEGIHNFNDQVLLDLPLCITIRNMLQIHTAVSRVVEYLERTTGVQFPSADAVLQGYLHFEALTEHNYQYSCVNCGDNPPVVIMDLHKKGAFHLSVSDLALPPEDFQGEVDMHSFWEALSVERIGRGFVTSQQKNPFLVPPSFHFWAPWIGSKTRRSNCVLNTECKKVRPPKPAEVSEITVTEDRLREELYRQKIHVIRKLCKECGLDSSGSRADLLLRLSCEMKSRQTYDKIFQKIWAASGGWAVILCPCGIVYSIKCNIRAESPRDFADMLLSWKHMPNVVIYDFARGLATHMNLREPESLPFKPFEGRLRAPTPDNIAKAKDGKLKVSLPWLNCKKNIPDTEGHPITGSAEHYALYDRFHEDNTKDPRDVLRKLDLVPQLAGKVNSQVAEQLFSRMKKNNYFLNMALPSTHLFLMRNIIHHHNMHRNEQRLGNIKRAFENDVTMNRHSQAVLANPLSSEKVSTVPTNNDEATVSEEPMPKKAFFGTPSAAPKMLKPLSLATPSLTAPSPSSLTASSLCASSLTAPRPSSLAASPLISPRPSSLTASFLCASSLTAPRPSSLALSPLTSPRPSSLTASSLCASSLTAPRPSSLAASPLTLPRPSSLTASSLGASSVTATRPSSLTASSLTPPRPLALLDFTAPCKPWEELNTIQDKLLSYVLDMRLPGAEIIIKDGSTCLTREAFWSLGLQRDMDSEIGNACFRLIYEAAQQHGKDIYIENMYVVPTWKRTPKNMSTNFPEDVDMKDLLVFPAWTNSNGPEHFVLCIMKPLMREIIFLDSQYALHESGFGDAEYRVIFRNLAQQIDPGKWTEKTGHDVAGLPRQSCGNDCGVFMLMYTLCSVTGVAIEFQEMDMPLIRKWWCLLLMERFKIEGYGQRFAFWTDEARNLLQGKLQPVYRVPKKCAISEEIPLHIQAVEVRTTEEKRIVDFIVKLKGSEEHLVGVLKGKPSKWLHKQASFQVPVYIDSEEEQDNLFGYLKDVLNRTPTKLRFTDEVKLICDVLFPEAIIHALGVLRGLSSDDAEQVYLSGTKHHYSEVEEFNQKIDKQLRKEGRPFNRS</sequence>
<keyword evidence="1" id="KW-1185">Reference proteome</keyword>
<evidence type="ECO:0000313" key="2">
    <source>
        <dbReference type="RefSeq" id="XP_073773161.1"/>
    </source>
</evidence>
<protein>
    <submittedName>
        <fullName evidence="2">Uncharacterized protein</fullName>
    </submittedName>
</protein>
<reference evidence="2" key="1">
    <citation type="submission" date="2025-08" db="UniProtKB">
        <authorList>
            <consortium name="RefSeq"/>
        </authorList>
    </citation>
    <scope>IDENTIFICATION</scope>
    <source>
        <strain evidence="2">Tuebingen</strain>
        <tissue evidence="2">Fibroblasts and whole tissue</tissue>
    </source>
</reference>
<dbReference type="RefSeq" id="XP_073773161.1">
    <property type="nucleotide sequence ID" value="XM_073917060.1"/>
</dbReference>
<name>A0AC58GTU6_DANRE</name>
<gene>
    <name evidence="2" type="primary">LOC137487679</name>
</gene>
<dbReference type="Proteomes" id="UP000000437">
    <property type="component" value="Chromosome 11"/>
</dbReference>
<proteinExistence type="predicted"/>
<organism evidence="1 2">
    <name type="scientific">Danio rerio</name>
    <name type="common">Zebrafish</name>
    <name type="synonym">Brachydanio rerio</name>
    <dbReference type="NCBI Taxonomy" id="7955"/>
    <lineage>
        <taxon>Eukaryota</taxon>
        <taxon>Metazoa</taxon>
        <taxon>Chordata</taxon>
        <taxon>Craniata</taxon>
        <taxon>Vertebrata</taxon>
        <taxon>Euteleostomi</taxon>
        <taxon>Actinopterygii</taxon>
        <taxon>Neopterygii</taxon>
        <taxon>Teleostei</taxon>
        <taxon>Ostariophysi</taxon>
        <taxon>Cypriniformes</taxon>
        <taxon>Danionidae</taxon>
        <taxon>Danioninae</taxon>
        <taxon>Danio</taxon>
    </lineage>
</organism>
<accession>A0AC58GTU6</accession>
<evidence type="ECO:0000313" key="1">
    <source>
        <dbReference type="Proteomes" id="UP000000437"/>
    </source>
</evidence>